<keyword evidence="3" id="KW-1185">Reference proteome</keyword>
<evidence type="ECO:0000313" key="2">
    <source>
        <dbReference type="EMBL" id="GGO83677.1"/>
    </source>
</evidence>
<organism evidence="2 3">
    <name type="scientific">Marinobacterium nitratireducens</name>
    <dbReference type="NCBI Taxonomy" id="518897"/>
    <lineage>
        <taxon>Bacteria</taxon>
        <taxon>Pseudomonadati</taxon>
        <taxon>Pseudomonadota</taxon>
        <taxon>Gammaproteobacteria</taxon>
        <taxon>Oceanospirillales</taxon>
        <taxon>Oceanospirillaceae</taxon>
        <taxon>Marinobacterium</taxon>
    </lineage>
</organism>
<feature type="region of interest" description="Disordered" evidence="1">
    <location>
        <begin position="52"/>
        <end position="78"/>
    </location>
</feature>
<reference evidence="2 3" key="1">
    <citation type="journal article" date="2014" name="Int. J. Syst. Evol. Microbiol.">
        <title>Complete genome sequence of Corynebacterium casei LMG S-19264T (=DSM 44701T), isolated from a smear-ripened cheese.</title>
        <authorList>
            <consortium name="US DOE Joint Genome Institute (JGI-PGF)"/>
            <person name="Walter F."/>
            <person name="Albersmeier A."/>
            <person name="Kalinowski J."/>
            <person name="Ruckert C."/>
        </authorList>
    </citation>
    <scope>NUCLEOTIDE SEQUENCE [LARGE SCALE GENOMIC DNA]</scope>
    <source>
        <strain evidence="2 3">CGMCC 1.7286</strain>
    </source>
</reference>
<dbReference type="RefSeq" id="WP_188861228.1">
    <property type="nucleotide sequence ID" value="NZ_BMLT01000006.1"/>
</dbReference>
<accession>A0A917ZJH8</accession>
<dbReference type="Pfam" id="PF08895">
    <property type="entry name" value="DUF1840"/>
    <property type="match status" value="1"/>
</dbReference>
<gene>
    <name evidence="2" type="ORF">GCM10011348_28030</name>
</gene>
<evidence type="ECO:0000313" key="3">
    <source>
        <dbReference type="Proteomes" id="UP000599578"/>
    </source>
</evidence>
<comment type="caution">
    <text evidence="2">The sequence shown here is derived from an EMBL/GenBank/DDBJ whole genome shotgun (WGS) entry which is preliminary data.</text>
</comment>
<evidence type="ECO:0000256" key="1">
    <source>
        <dbReference type="SAM" id="MobiDB-lite"/>
    </source>
</evidence>
<name>A0A917ZJH8_9GAMM</name>
<proteinExistence type="predicted"/>
<dbReference type="Proteomes" id="UP000599578">
    <property type="component" value="Unassembled WGS sequence"/>
</dbReference>
<dbReference type="AlphaFoldDB" id="A0A917ZJH8"/>
<sequence length="106" mass="11315">MLITFSSAAYANITMLGDIAGQLIRLCGHSVVVPGAILADDVPEALARLKQALENPPAPADAKKTKDSDDEDEEGPAIGLAKRAYPLLQMLEAAARDHKDVMWDSD</sequence>
<dbReference type="InterPro" id="IPR014991">
    <property type="entry name" value="DUF1840"/>
</dbReference>
<evidence type="ECO:0008006" key="4">
    <source>
        <dbReference type="Google" id="ProtNLM"/>
    </source>
</evidence>
<dbReference type="EMBL" id="BMLT01000006">
    <property type="protein sequence ID" value="GGO83677.1"/>
    <property type="molecule type" value="Genomic_DNA"/>
</dbReference>
<protein>
    <recommendedName>
        <fullName evidence="4">DUF1840 domain-containing protein</fullName>
    </recommendedName>
</protein>